<name>A0A166FHV7_9AGAM</name>
<evidence type="ECO:0008006" key="3">
    <source>
        <dbReference type="Google" id="ProtNLM"/>
    </source>
</evidence>
<dbReference type="STRING" id="1314776.A0A166FHV7"/>
<dbReference type="Proteomes" id="UP000076798">
    <property type="component" value="Unassembled WGS sequence"/>
</dbReference>
<dbReference type="EMBL" id="KV428030">
    <property type="protein sequence ID" value="KZT40657.1"/>
    <property type="molecule type" value="Genomic_DNA"/>
</dbReference>
<gene>
    <name evidence="1" type="ORF">SISSUDRAFT_1043994</name>
</gene>
<protein>
    <recommendedName>
        <fullName evidence="3">F-box domain-containing protein</fullName>
    </recommendedName>
</protein>
<keyword evidence="2" id="KW-1185">Reference proteome</keyword>
<reference evidence="1 2" key="1">
    <citation type="journal article" date="2016" name="Mol. Biol. Evol.">
        <title>Comparative Genomics of Early-Diverging Mushroom-Forming Fungi Provides Insights into the Origins of Lignocellulose Decay Capabilities.</title>
        <authorList>
            <person name="Nagy L.G."/>
            <person name="Riley R."/>
            <person name="Tritt A."/>
            <person name="Adam C."/>
            <person name="Daum C."/>
            <person name="Floudas D."/>
            <person name="Sun H."/>
            <person name="Yadav J.S."/>
            <person name="Pangilinan J."/>
            <person name="Larsson K.H."/>
            <person name="Matsuura K."/>
            <person name="Barry K."/>
            <person name="Labutti K."/>
            <person name="Kuo R."/>
            <person name="Ohm R.A."/>
            <person name="Bhattacharya S.S."/>
            <person name="Shirouzu T."/>
            <person name="Yoshinaga Y."/>
            <person name="Martin F.M."/>
            <person name="Grigoriev I.V."/>
            <person name="Hibbett D.S."/>
        </authorList>
    </citation>
    <scope>NUCLEOTIDE SEQUENCE [LARGE SCALE GENOMIC DNA]</scope>
    <source>
        <strain evidence="1 2">HHB10207 ss-3</strain>
    </source>
</reference>
<organism evidence="1 2">
    <name type="scientific">Sistotremastrum suecicum HHB10207 ss-3</name>
    <dbReference type="NCBI Taxonomy" id="1314776"/>
    <lineage>
        <taxon>Eukaryota</taxon>
        <taxon>Fungi</taxon>
        <taxon>Dikarya</taxon>
        <taxon>Basidiomycota</taxon>
        <taxon>Agaricomycotina</taxon>
        <taxon>Agaricomycetes</taxon>
        <taxon>Sistotremastrales</taxon>
        <taxon>Sistotremastraceae</taxon>
        <taxon>Sistotremastrum</taxon>
    </lineage>
</organism>
<proteinExistence type="predicted"/>
<dbReference type="AlphaFoldDB" id="A0A166FHV7"/>
<evidence type="ECO:0000313" key="2">
    <source>
        <dbReference type="Proteomes" id="UP000076798"/>
    </source>
</evidence>
<evidence type="ECO:0000313" key="1">
    <source>
        <dbReference type="EMBL" id="KZT40657.1"/>
    </source>
</evidence>
<dbReference type="OrthoDB" id="424465at2759"/>
<accession>A0A166FHV7</accession>
<sequence length="453" mass="51005">MSFSSLWNICVSPTFLLSKSFANVHQTCRSLNILGSVRLVWLRFYQISRPFEAEIAKSYPTAALQQMAVDALKVDLNWARDTPRLRSVQVLPQLRSEGERLVRNMRLLHNGLSLITFYEDVVANAKGTTVRLWDISLLTRPVLVAHFRIPAEKLVIEVVEDDNVIMVVASSGLPALSQKIFYIYEIDAAHVKTLEPLLFGEESWGAVYSMALSGDILSGLLIGMPLFRLFFINRKTRESSYVMLDRNDMGPKIQNLALDGSILLFSATASYTLLQLYSVPPLFPRPKEVVSQPRSEMRLEREGIWPTLYVGNPNRLRSSPTFSSSIPLMWLPSMSAFPRDMAHRYTISASDITGLEVKKHRTYSLQLDKSCLSVTIGASGQKGVWIEKNMASEELEMRLMRLNDTDGRSNTSPLCPGPLPFPVHDVEHLVFDENSTRLVASLITGDVYVLEFS</sequence>